<dbReference type="PIRSF" id="PIRSF019663">
    <property type="entry name" value="Legumain"/>
    <property type="match status" value="1"/>
</dbReference>
<dbReference type="FunFam" id="1.10.132.130:FF:000001">
    <property type="entry name" value="Vacuolar-processing enzyme beta-isozyme"/>
    <property type="match status" value="1"/>
</dbReference>
<dbReference type="FunFam" id="3.40.50.1460:FF:000005">
    <property type="entry name" value="Vacuolar-processing enzyme beta-isozyme"/>
    <property type="match status" value="1"/>
</dbReference>
<proteinExistence type="inferred from homology"/>
<dbReference type="EMBL" id="NBSK02000006">
    <property type="protein sequence ID" value="KAJ0201552.1"/>
    <property type="molecule type" value="Genomic_DNA"/>
</dbReference>
<gene>
    <name evidence="11" type="ORF">LSAT_V11C600332880</name>
</gene>
<evidence type="ECO:0000313" key="12">
    <source>
        <dbReference type="Proteomes" id="UP000235145"/>
    </source>
</evidence>
<feature type="chain" id="PRO_5040246194" description="Legumain prodomain domain-containing protein" evidence="9">
    <location>
        <begin position="22"/>
        <end position="466"/>
    </location>
</feature>
<evidence type="ECO:0000256" key="3">
    <source>
        <dbReference type="ARBA" id="ARBA00022729"/>
    </source>
</evidence>
<dbReference type="PANTHER" id="PTHR12000:SF44">
    <property type="entry name" value="LEGUMAIN PROTEIN"/>
    <property type="match status" value="1"/>
</dbReference>
<comment type="similarity">
    <text evidence="1">Belongs to the peptidase C13 family.</text>
</comment>
<comment type="caution">
    <text evidence="11">The sequence shown here is derived from an EMBL/GenBank/DDBJ whole genome shotgun (WGS) entry which is preliminary data.</text>
</comment>
<dbReference type="Gramene" id="rna-gnl|WGS:NBSK|LSAT_6X90160_mrna">
    <property type="protein sequence ID" value="cds-PLY99026.1"/>
    <property type="gene ID" value="gene-LSAT_6X90160"/>
</dbReference>
<evidence type="ECO:0000256" key="4">
    <source>
        <dbReference type="ARBA" id="ARBA00022801"/>
    </source>
</evidence>
<dbReference type="Gene3D" id="3.40.50.1460">
    <property type="match status" value="1"/>
</dbReference>
<evidence type="ECO:0000256" key="2">
    <source>
        <dbReference type="ARBA" id="ARBA00022670"/>
    </source>
</evidence>
<keyword evidence="6" id="KW-1015">Disulfide bond</keyword>
<evidence type="ECO:0000256" key="9">
    <source>
        <dbReference type="SAM" id="SignalP"/>
    </source>
</evidence>
<evidence type="ECO:0000256" key="5">
    <source>
        <dbReference type="ARBA" id="ARBA00022807"/>
    </source>
</evidence>
<dbReference type="CDD" id="cd21115">
    <property type="entry name" value="legumain_C"/>
    <property type="match status" value="1"/>
</dbReference>
<organism evidence="11 12">
    <name type="scientific">Lactuca sativa</name>
    <name type="common">Garden lettuce</name>
    <dbReference type="NCBI Taxonomy" id="4236"/>
    <lineage>
        <taxon>Eukaryota</taxon>
        <taxon>Viridiplantae</taxon>
        <taxon>Streptophyta</taxon>
        <taxon>Embryophyta</taxon>
        <taxon>Tracheophyta</taxon>
        <taxon>Spermatophyta</taxon>
        <taxon>Magnoliopsida</taxon>
        <taxon>eudicotyledons</taxon>
        <taxon>Gunneridae</taxon>
        <taxon>Pentapetalae</taxon>
        <taxon>asterids</taxon>
        <taxon>campanulids</taxon>
        <taxon>Asterales</taxon>
        <taxon>Asteraceae</taxon>
        <taxon>Cichorioideae</taxon>
        <taxon>Cichorieae</taxon>
        <taxon>Lactucinae</taxon>
        <taxon>Lactuca</taxon>
    </lineage>
</organism>
<keyword evidence="12" id="KW-1185">Reference proteome</keyword>
<dbReference type="GO" id="GO:0006624">
    <property type="term" value="P:vacuolar protein processing"/>
    <property type="evidence" value="ECO:0000318"/>
    <property type="project" value="GO_Central"/>
</dbReference>
<keyword evidence="7" id="KW-0325">Glycoprotein</keyword>
<evidence type="ECO:0000256" key="8">
    <source>
        <dbReference type="PIRSR" id="PIRSR019663-1"/>
    </source>
</evidence>
<evidence type="ECO:0000256" key="7">
    <source>
        <dbReference type="ARBA" id="ARBA00023180"/>
    </source>
</evidence>
<dbReference type="InterPro" id="IPR046427">
    <property type="entry name" value="Legumain_prodom_sf"/>
</dbReference>
<dbReference type="OrthoDB" id="192611at2759"/>
<feature type="signal peptide" evidence="9">
    <location>
        <begin position="1"/>
        <end position="21"/>
    </location>
</feature>
<dbReference type="Pfam" id="PF20985">
    <property type="entry name" value="Legum_prodom"/>
    <property type="match status" value="1"/>
</dbReference>
<dbReference type="PIRSF" id="PIRSF500139">
    <property type="entry name" value="AE"/>
    <property type="match status" value="1"/>
</dbReference>
<sequence length="466" mass="51153">MAAFHFALVLLTLLSVKFSEASRLSLFASTKDAQVANSTKWAVLVAGSNGYSNYRHQADVCHAYQILKRGGLKDENIIVFMYDDIANNTMNPRPGVIINSPNGSDVYAGVPKDYTGDYVTAANFYAVLLANSSGLTGGSGKVVASKPGDKIFVYFTDHGGPGLLCMPNLPYIYANDFIEVLKTKHASGTYDEMVLYVEACESGSVFEGLLPEDLNIYVTTASNANESSWGTYCPGSATPPPPEYNTCLGDLYSISWMEDSDVADLNTETLEEQYLKVKARTSNNNTVGSHVMQYGTQLISNETVSVYQGSVTLNSTSNTFQSIGFMGVVEQRVADVYSMWKMYESSILEPQQKIELLKEIKEITTHRAHLDSTIESIKGELLDQEYLKERAPGSVLVDDWDCLKSMIRTFETYCGSLTQYGVKHTRTFANMCNNGVTMDAMDEALKGRCGSYSLGKWNPATVGYSA</sequence>
<dbReference type="PANTHER" id="PTHR12000">
    <property type="entry name" value="HEMOGLOBINASE FAMILY MEMBER"/>
    <property type="match status" value="1"/>
</dbReference>
<keyword evidence="5" id="KW-0788">Thiol protease</keyword>
<feature type="active site" evidence="8">
    <location>
        <position position="158"/>
    </location>
</feature>
<evidence type="ECO:0000256" key="1">
    <source>
        <dbReference type="ARBA" id="ARBA00009941"/>
    </source>
</evidence>
<dbReference type="Pfam" id="PF01650">
    <property type="entry name" value="Peptidase_C13"/>
    <property type="match status" value="1"/>
</dbReference>
<dbReference type="GO" id="GO:0004197">
    <property type="term" value="F:cysteine-type endopeptidase activity"/>
    <property type="evidence" value="ECO:0000318"/>
    <property type="project" value="GO_Central"/>
</dbReference>
<protein>
    <recommendedName>
        <fullName evidence="10">Legumain prodomain domain-containing protein</fullName>
    </recommendedName>
</protein>
<name>A0A9R1VAW3_LACSA</name>
<dbReference type="InterPro" id="IPR048501">
    <property type="entry name" value="Legum_prodom"/>
</dbReference>
<dbReference type="GO" id="GO:0005773">
    <property type="term" value="C:vacuole"/>
    <property type="evidence" value="ECO:0007669"/>
    <property type="project" value="GOC"/>
</dbReference>
<reference evidence="11 12" key="1">
    <citation type="journal article" date="2017" name="Nat. Commun.">
        <title>Genome assembly with in vitro proximity ligation data and whole-genome triplication in lettuce.</title>
        <authorList>
            <person name="Reyes-Chin-Wo S."/>
            <person name="Wang Z."/>
            <person name="Yang X."/>
            <person name="Kozik A."/>
            <person name="Arikit S."/>
            <person name="Song C."/>
            <person name="Xia L."/>
            <person name="Froenicke L."/>
            <person name="Lavelle D.O."/>
            <person name="Truco M.J."/>
            <person name="Xia R."/>
            <person name="Zhu S."/>
            <person name="Xu C."/>
            <person name="Xu H."/>
            <person name="Xu X."/>
            <person name="Cox K."/>
            <person name="Korf I."/>
            <person name="Meyers B.C."/>
            <person name="Michelmore R.W."/>
        </authorList>
    </citation>
    <scope>NUCLEOTIDE SEQUENCE [LARGE SCALE GENOMIC DNA]</scope>
    <source>
        <strain evidence="12">cv. Salinas</strain>
        <tissue evidence="11">Seedlings</tissue>
    </source>
</reference>
<keyword evidence="2" id="KW-0645">Protease</keyword>
<dbReference type="PRINTS" id="PR00776">
    <property type="entry name" value="HEMOGLOBNASE"/>
</dbReference>
<evidence type="ECO:0000313" key="11">
    <source>
        <dbReference type="EMBL" id="KAJ0201552.1"/>
    </source>
</evidence>
<evidence type="ECO:0000256" key="6">
    <source>
        <dbReference type="ARBA" id="ARBA00023157"/>
    </source>
</evidence>
<dbReference type="InterPro" id="IPR043577">
    <property type="entry name" value="AE"/>
</dbReference>
<keyword evidence="4" id="KW-0378">Hydrolase</keyword>
<keyword evidence="3 9" id="KW-0732">Signal</keyword>
<dbReference type="Proteomes" id="UP000235145">
    <property type="component" value="Unassembled WGS sequence"/>
</dbReference>
<dbReference type="AlphaFoldDB" id="A0A9R1VAW3"/>
<feature type="domain" description="Legumain prodomain" evidence="10">
    <location>
        <begin position="358"/>
        <end position="449"/>
    </location>
</feature>
<dbReference type="Gene3D" id="1.10.132.130">
    <property type="match status" value="1"/>
</dbReference>
<feature type="active site" description="Nucleophile" evidence="8">
    <location>
        <position position="200"/>
    </location>
</feature>
<accession>A0A9R1VAW3</accession>
<dbReference type="GO" id="GO:0051603">
    <property type="term" value="P:proteolysis involved in protein catabolic process"/>
    <property type="evidence" value="ECO:0000318"/>
    <property type="project" value="GO_Central"/>
</dbReference>
<evidence type="ECO:0000259" key="10">
    <source>
        <dbReference type="Pfam" id="PF20985"/>
    </source>
</evidence>
<dbReference type="InterPro" id="IPR001096">
    <property type="entry name" value="Peptidase_C13"/>
</dbReference>